<sequence>MTHFNSPSSSPASLFDFPLVSSSHPFLFSYSLRHPNTPPTAPHSSSSSPQPALPQNSLTPMFFALIFFLYVAGGNKNVFAWRPM</sequence>
<dbReference type="EMBL" id="VSRR010036684">
    <property type="protein sequence ID" value="MPC73383.1"/>
    <property type="molecule type" value="Genomic_DNA"/>
</dbReference>
<feature type="transmembrane region" description="Helical" evidence="1">
    <location>
        <begin position="61"/>
        <end position="79"/>
    </location>
</feature>
<evidence type="ECO:0000313" key="2">
    <source>
        <dbReference type="EMBL" id="MPC73383.1"/>
    </source>
</evidence>
<protein>
    <submittedName>
        <fullName evidence="2">Uncharacterized protein</fullName>
    </submittedName>
</protein>
<keyword evidence="3" id="KW-1185">Reference proteome</keyword>
<dbReference type="AlphaFoldDB" id="A0A5B7HTL4"/>
<proteinExistence type="predicted"/>
<keyword evidence="1" id="KW-0812">Transmembrane</keyword>
<gene>
    <name evidence="2" type="ORF">E2C01_067710</name>
</gene>
<dbReference type="Proteomes" id="UP000324222">
    <property type="component" value="Unassembled WGS sequence"/>
</dbReference>
<evidence type="ECO:0000313" key="3">
    <source>
        <dbReference type="Proteomes" id="UP000324222"/>
    </source>
</evidence>
<organism evidence="2 3">
    <name type="scientific">Portunus trituberculatus</name>
    <name type="common">Swimming crab</name>
    <name type="synonym">Neptunus trituberculatus</name>
    <dbReference type="NCBI Taxonomy" id="210409"/>
    <lineage>
        <taxon>Eukaryota</taxon>
        <taxon>Metazoa</taxon>
        <taxon>Ecdysozoa</taxon>
        <taxon>Arthropoda</taxon>
        <taxon>Crustacea</taxon>
        <taxon>Multicrustacea</taxon>
        <taxon>Malacostraca</taxon>
        <taxon>Eumalacostraca</taxon>
        <taxon>Eucarida</taxon>
        <taxon>Decapoda</taxon>
        <taxon>Pleocyemata</taxon>
        <taxon>Brachyura</taxon>
        <taxon>Eubrachyura</taxon>
        <taxon>Portunoidea</taxon>
        <taxon>Portunidae</taxon>
        <taxon>Portuninae</taxon>
        <taxon>Portunus</taxon>
    </lineage>
</organism>
<keyword evidence="1" id="KW-0472">Membrane</keyword>
<keyword evidence="1" id="KW-1133">Transmembrane helix</keyword>
<evidence type="ECO:0000256" key="1">
    <source>
        <dbReference type="SAM" id="Phobius"/>
    </source>
</evidence>
<name>A0A5B7HTL4_PORTR</name>
<comment type="caution">
    <text evidence="2">The sequence shown here is derived from an EMBL/GenBank/DDBJ whole genome shotgun (WGS) entry which is preliminary data.</text>
</comment>
<accession>A0A5B7HTL4</accession>
<reference evidence="2 3" key="1">
    <citation type="submission" date="2019-05" db="EMBL/GenBank/DDBJ databases">
        <title>Another draft genome of Portunus trituberculatus and its Hox gene families provides insights of decapod evolution.</title>
        <authorList>
            <person name="Jeong J.-H."/>
            <person name="Song I."/>
            <person name="Kim S."/>
            <person name="Choi T."/>
            <person name="Kim D."/>
            <person name="Ryu S."/>
            <person name="Kim W."/>
        </authorList>
    </citation>
    <scope>NUCLEOTIDE SEQUENCE [LARGE SCALE GENOMIC DNA]</scope>
    <source>
        <tissue evidence="2">Muscle</tissue>
    </source>
</reference>